<accession>A0A9X5FDD8</accession>
<dbReference type="Proteomes" id="UP000774283">
    <property type="component" value="Unassembled WGS sequence"/>
</dbReference>
<keyword evidence="5" id="KW-1185">Reference proteome</keyword>
<evidence type="ECO:0000256" key="3">
    <source>
        <dbReference type="SAM" id="SignalP"/>
    </source>
</evidence>
<evidence type="ECO:0000313" key="5">
    <source>
        <dbReference type="Proteomes" id="UP000774283"/>
    </source>
</evidence>
<feature type="compositionally biased region" description="Pro residues" evidence="1">
    <location>
        <begin position="834"/>
        <end position="849"/>
    </location>
</feature>
<dbReference type="AlphaFoldDB" id="A0A9X5FDD8"/>
<protein>
    <recommendedName>
        <fullName evidence="6">LPXTG-motif protein cell wall anchor domain protein</fullName>
    </recommendedName>
</protein>
<evidence type="ECO:0000256" key="1">
    <source>
        <dbReference type="SAM" id="MobiDB-lite"/>
    </source>
</evidence>
<proteinExistence type="predicted"/>
<keyword evidence="2" id="KW-0812">Transmembrane</keyword>
<keyword evidence="2" id="KW-0472">Membrane</keyword>
<dbReference type="Gene3D" id="2.60.40.10">
    <property type="entry name" value="Immunoglobulins"/>
    <property type="match status" value="1"/>
</dbReference>
<dbReference type="RefSeq" id="WP_168446703.1">
    <property type="nucleotide sequence ID" value="NZ_JAAXOW010000001.1"/>
</dbReference>
<keyword evidence="3" id="KW-0732">Signal</keyword>
<dbReference type="InterPro" id="IPR013783">
    <property type="entry name" value="Ig-like_fold"/>
</dbReference>
<feature type="region of interest" description="Disordered" evidence="1">
    <location>
        <begin position="831"/>
        <end position="893"/>
    </location>
</feature>
<feature type="signal peptide" evidence="3">
    <location>
        <begin position="1"/>
        <end position="29"/>
    </location>
</feature>
<evidence type="ECO:0000313" key="4">
    <source>
        <dbReference type="EMBL" id="NKX92692.1"/>
    </source>
</evidence>
<comment type="caution">
    <text evidence="4">The sequence shown here is derived from an EMBL/GenBank/DDBJ whole genome shotgun (WGS) entry which is preliminary data.</text>
</comment>
<feature type="compositionally biased region" description="Acidic residues" evidence="1">
    <location>
        <begin position="863"/>
        <end position="890"/>
    </location>
</feature>
<dbReference type="EMBL" id="JAAXOW010000001">
    <property type="protein sequence ID" value="NKX92692.1"/>
    <property type="molecule type" value="Genomic_DNA"/>
</dbReference>
<evidence type="ECO:0000256" key="2">
    <source>
        <dbReference type="SAM" id="Phobius"/>
    </source>
</evidence>
<keyword evidence="2" id="KW-1133">Transmembrane helix</keyword>
<evidence type="ECO:0008006" key="6">
    <source>
        <dbReference type="Google" id="ProtNLM"/>
    </source>
</evidence>
<name>A0A9X5FDD8_9MICO</name>
<organism evidence="4 5">
    <name type="scientific">Sanguibacter hominis ATCC BAA-789</name>
    <dbReference type="NCBI Taxonomy" id="1312740"/>
    <lineage>
        <taxon>Bacteria</taxon>
        <taxon>Bacillati</taxon>
        <taxon>Actinomycetota</taxon>
        <taxon>Actinomycetes</taxon>
        <taxon>Micrococcales</taxon>
        <taxon>Sanguibacteraceae</taxon>
        <taxon>Sanguibacter</taxon>
    </lineage>
</organism>
<feature type="chain" id="PRO_5040919044" description="LPXTG-motif protein cell wall anchor domain protein" evidence="3">
    <location>
        <begin position="30"/>
        <end position="923"/>
    </location>
</feature>
<gene>
    <name evidence="4" type="ORF">HF995_05285</name>
</gene>
<dbReference type="GO" id="GO:0005975">
    <property type="term" value="P:carbohydrate metabolic process"/>
    <property type="evidence" value="ECO:0007669"/>
    <property type="project" value="UniProtKB-ARBA"/>
</dbReference>
<sequence length="923" mass="90920">MSRTGENMQVTSRTSRAIRALLVTTLALAAGVVALPVAAPASAAGAIAFDDFSGTVRGTRSYEVAGNSTFTQSGGTGNIKLEKLAGNGSVPTVTLTYAMGPTNLKDTTNGQLFLDLLDIQGGAGYTAVAISAIVTDSSGRSSSYNSGIGATPSHGFVFNYDCSPGQTACFKGTADLRDITTLQVMFMHGDGNATAPAVTLRVAGITSTPLGGARPAVPAPVIATATPAVVGADGGETSFDVVFRSGASQASLVDLSASVVSVAGGTGTTTVVTGPSTIRVTTRLGAGTGTQDLTVTIPAGAVTDTWGQQNAQASLTHRVRLAAAPSWSGPTQRAVLAGSVITGSLGTWTQAQGESGVTHTIMSGALPAGAALSPAGVLVGAVSAVGSFSFSVTAVDGYGVSRTKAFTLDVVGATSVAPVSLVVQRDASVERLVPVTGFGTDSDVALSPAIPGVTVAREGQGVKFSGSAPALGTHVSELVISRTVGPDTVVTSRTPVSIQVGLVPAVTEVPVSLRAGRAADVVFASHVGATSLGPILGSVPGMTISLSGSSLSLQGTPTARGVFDVVVYAANEFGTVSKTIQVEVGAPRATTVVTPSGGAVQTVVEGATVSFDVVQDADGQRPTAGADVLTADDVVTSGVDVADVAVAATAGGYRVDVTLAPGAVDGDLVVTLPDGATVDAWGASSLAGSGTVRLTIQRAPVPETVKPGTSVTGTGTPADPFRVPAGGPVGLTLAFGGTPVPTLTLESVTSVAAGLPGGGAAVSGADLVASLSAVAPQAVTGLALVDHGDGTGTVSGQLAAGTYDVAVRATNAVASVVRTVRVQVAAQPVVVPTPTVPPTDEPTPTPTPTDEPVDEPTSTPTDDTPEDPSDDVVPDGDADGDSDGGAESDELPVTGAEVGGLAALSLLFVAGGALLLVWRRRTA</sequence>
<reference evidence="4 5" key="1">
    <citation type="submission" date="2020-04" db="EMBL/GenBank/DDBJ databases">
        <title>MicrobeNet Type strains.</title>
        <authorList>
            <person name="Nicholson A.C."/>
        </authorList>
    </citation>
    <scope>NUCLEOTIDE SEQUENCE [LARGE SCALE GENOMIC DNA]</scope>
    <source>
        <strain evidence="4 5">ATCC BAA-789</strain>
    </source>
</reference>
<feature type="transmembrane region" description="Helical" evidence="2">
    <location>
        <begin position="898"/>
        <end position="918"/>
    </location>
</feature>